<evidence type="ECO:0000313" key="1">
    <source>
        <dbReference type="EMBL" id="TWJ12004.1"/>
    </source>
</evidence>
<evidence type="ECO:0000313" key="2">
    <source>
        <dbReference type="Proteomes" id="UP000321617"/>
    </source>
</evidence>
<protein>
    <submittedName>
        <fullName evidence="1">Uncharacterized protein</fullName>
    </submittedName>
</protein>
<keyword evidence="2" id="KW-1185">Reference proteome</keyword>
<name>A0A562V298_9ACTN</name>
<comment type="caution">
    <text evidence="1">The sequence shown here is derived from an EMBL/GenBank/DDBJ whole genome shotgun (WGS) entry which is preliminary data.</text>
</comment>
<accession>A0A562V298</accession>
<dbReference type="EMBL" id="VLLL01000006">
    <property type="protein sequence ID" value="TWJ12004.1"/>
    <property type="molecule type" value="Genomic_DNA"/>
</dbReference>
<gene>
    <name evidence="1" type="ORF">LX16_2749</name>
</gene>
<proteinExistence type="predicted"/>
<organism evidence="1 2">
    <name type="scientific">Stackebrandtia albiflava</name>
    <dbReference type="NCBI Taxonomy" id="406432"/>
    <lineage>
        <taxon>Bacteria</taxon>
        <taxon>Bacillati</taxon>
        <taxon>Actinomycetota</taxon>
        <taxon>Actinomycetes</taxon>
        <taxon>Glycomycetales</taxon>
        <taxon>Glycomycetaceae</taxon>
        <taxon>Stackebrandtia</taxon>
    </lineage>
</organism>
<dbReference type="AlphaFoldDB" id="A0A562V298"/>
<sequence>MDFPRLRDCDLQALGRVVDRWTTAVHRLHGARTDGGDVAVAVTRATWEGEAAEVAQRRVAAHDAQLDAAVTEATAVRDVLADTLSLLEKAKAGLTAVLDEVAAEPALTVTDTGEVRHLPPPGTPTTPHHELLAERAARLTELVAEAVTEATEADDNAAIALRWTVGIGVPGDGFRSAPVGLAAADLLRRHGADPAAIGDTPLTTAELAALRAIAVRDHVGDVATGTG</sequence>
<dbReference type="Proteomes" id="UP000321617">
    <property type="component" value="Unassembled WGS sequence"/>
</dbReference>
<reference evidence="1 2" key="1">
    <citation type="journal article" date="2013" name="Stand. Genomic Sci.">
        <title>Genomic Encyclopedia of Type Strains, Phase I: The one thousand microbial genomes (KMG-I) project.</title>
        <authorList>
            <person name="Kyrpides N.C."/>
            <person name="Woyke T."/>
            <person name="Eisen J.A."/>
            <person name="Garrity G."/>
            <person name="Lilburn T.G."/>
            <person name="Beck B.J."/>
            <person name="Whitman W.B."/>
            <person name="Hugenholtz P."/>
            <person name="Klenk H.P."/>
        </authorList>
    </citation>
    <scope>NUCLEOTIDE SEQUENCE [LARGE SCALE GENOMIC DNA]</scope>
    <source>
        <strain evidence="1 2">DSM 45044</strain>
    </source>
</reference>